<reference evidence="2 3" key="1">
    <citation type="submission" date="2018-10" db="EMBL/GenBank/DDBJ databases">
        <title>Genome assembly for a Yunnan-Guizhou Plateau 3E fish, Anabarilius grahami (Regan), and its evolutionary and genetic applications.</title>
        <authorList>
            <person name="Jiang W."/>
        </authorList>
    </citation>
    <scope>NUCLEOTIDE SEQUENCE [LARGE SCALE GENOMIC DNA]</scope>
    <source>
        <strain evidence="2">AG-KIZ</strain>
        <tissue evidence="2">Muscle</tissue>
    </source>
</reference>
<gene>
    <name evidence="2" type="ORF">DPX16_17751</name>
</gene>
<dbReference type="GO" id="GO:0005667">
    <property type="term" value="C:transcription regulator complex"/>
    <property type="evidence" value="ECO:0007669"/>
    <property type="project" value="TreeGrafter"/>
</dbReference>
<dbReference type="OrthoDB" id="10038194at2759"/>
<protein>
    <submittedName>
        <fullName evidence="2">G protein pathway suppressor 2</fullName>
    </submittedName>
</protein>
<dbReference type="Proteomes" id="UP000281406">
    <property type="component" value="Unassembled WGS sequence"/>
</dbReference>
<dbReference type="InterPro" id="IPR026094">
    <property type="entry name" value="GPS2"/>
</dbReference>
<dbReference type="GO" id="GO:0006357">
    <property type="term" value="P:regulation of transcription by RNA polymerase II"/>
    <property type="evidence" value="ECO:0007669"/>
    <property type="project" value="TreeGrafter"/>
</dbReference>
<accession>A0A3N0YHB3</accession>
<feature type="region of interest" description="Disordered" evidence="1">
    <location>
        <begin position="66"/>
        <end position="91"/>
    </location>
</feature>
<proteinExistence type="predicted"/>
<name>A0A3N0YHB3_ANAGA</name>
<evidence type="ECO:0000313" key="3">
    <source>
        <dbReference type="Proteomes" id="UP000281406"/>
    </source>
</evidence>
<feature type="region of interest" description="Disordered" evidence="1">
    <location>
        <begin position="11"/>
        <end position="31"/>
    </location>
</feature>
<dbReference type="Pfam" id="PF15991">
    <property type="entry name" value="G_path_suppress"/>
    <property type="match status" value="2"/>
</dbReference>
<dbReference type="PANTHER" id="PTHR22654:SF2">
    <property type="entry name" value="G PROTEIN PATHWAY SUPPRESSOR 2"/>
    <property type="match status" value="1"/>
</dbReference>
<organism evidence="2 3">
    <name type="scientific">Anabarilius grahami</name>
    <name type="common">Kanglang fish</name>
    <name type="synonym">Barilius grahami</name>
    <dbReference type="NCBI Taxonomy" id="495550"/>
    <lineage>
        <taxon>Eukaryota</taxon>
        <taxon>Metazoa</taxon>
        <taxon>Chordata</taxon>
        <taxon>Craniata</taxon>
        <taxon>Vertebrata</taxon>
        <taxon>Euteleostomi</taxon>
        <taxon>Actinopterygii</taxon>
        <taxon>Neopterygii</taxon>
        <taxon>Teleostei</taxon>
        <taxon>Ostariophysi</taxon>
        <taxon>Cypriniformes</taxon>
        <taxon>Xenocyprididae</taxon>
        <taxon>Xenocypridinae</taxon>
        <taxon>Xenocypridinae incertae sedis</taxon>
        <taxon>Anabarilius</taxon>
    </lineage>
</organism>
<feature type="compositionally biased region" description="Polar residues" evidence="1">
    <location>
        <begin position="75"/>
        <end position="91"/>
    </location>
</feature>
<evidence type="ECO:0000256" key="1">
    <source>
        <dbReference type="SAM" id="MobiDB-lite"/>
    </source>
</evidence>
<comment type="caution">
    <text evidence="2">The sequence shown here is derived from an EMBL/GenBank/DDBJ whole genome shotgun (WGS) entry which is preliminary data.</text>
</comment>
<dbReference type="GO" id="GO:0003712">
    <property type="term" value="F:transcription coregulator activity"/>
    <property type="evidence" value="ECO:0007669"/>
    <property type="project" value="TreeGrafter"/>
</dbReference>
<keyword evidence="3" id="KW-1185">Reference proteome</keyword>
<dbReference type="AlphaFoldDB" id="A0A3N0YHB3"/>
<dbReference type="EMBL" id="RJVU01042551">
    <property type="protein sequence ID" value="ROL45635.1"/>
    <property type="molecule type" value="Genomic_DNA"/>
</dbReference>
<evidence type="ECO:0000313" key="2">
    <source>
        <dbReference type="EMBL" id="ROL45635.1"/>
    </source>
</evidence>
<dbReference type="PANTHER" id="PTHR22654">
    <property type="entry name" value="G PROTEIN PATHWAY SUPPRESSOR 2"/>
    <property type="match status" value="1"/>
</dbReference>
<sequence>MSDYGTVWFQAGGKAGKDSGKAKAKAVSRSQRAGLQVQKMGEKLQVLQEEKHQLFLQLKKVLHEEEKRRRKEQRVISSPVSQVSSLDPRSMGSSQVALLSMSHLQSPRPSTTPLTDMLLLCPSALQEPPRSEPQGYAVHSHFTAQPGFIPSAGIPLQKQLEHANQQSGFTDSAALRSMHPQALHVSAAGLMSTPSMTVQIPTAKVL</sequence>